<feature type="transmembrane region" description="Helical" evidence="6">
    <location>
        <begin position="48"/>
        <end position="68"/>
    </location>
</feature>
<dbReference type="Proteomes" id="UP000307217">
    <property type="component" value="Unassembled WGS sequence"/>
</dbReference>
<keyword evidence="1" id="KW-0813">Transport</keyword>
<evidence type="ECO:0000256" key="1">
    <source>
        <dbReference type="ARBA" id="ARBA00022448"/>
    </source>
</evidence>
<proteinExistence type="predicted"/>
<evidence type="ECO:0000256" key="4">
    <source>
        <dbReference type="ARBA" id="ARBA00022982"/>
    </source>
</evidence>
<evidence type="ECO:0000313" key="9">
    <source>
        <dbReference type="EMBL" id="TMO71679.1"/>
    </source>
</evidence>
<evidence type="ECO:0000313" key="11">
    <source>
        <dbReference type="Proteomes" id="UP000307217"/>
    </source>
</evidence>
<keyword evidence="6" id="KW-0812">Transmembrane</keyword>
<feature type="domain" description="Cytochrome c-552/DMSO reductase-like haem-binding" evidence="7">
    <location>
        <begin position="199"/>
        <end position="491"/>
    </location>
</feature>
<keyword evidence="4" id="KW-0249">Electron transport</keyword>
<keyword evidence="6" id="KW-0472">Membrane</keyword>
<reference evidence="8 11" key="1">
    <citation type="submission" date="2018-01" db="EMBL/GenBank/DDBJ databases">
        <authorList>
            <person name="Paulsen S."/>
            <person name="Gram L.K."/>
        </authorList>
    </citation>
    <scope>NUCLEOTIDE SEQUENCE [LARGE SCALE GENOMIC DNA]</scope>
    <source>
        <strain evidence="8 11">S3790</strain>
        <strain evidence="9">S3895</strain>
    </source>
</reference>
<evidence type="ECO:0000256" key="5">
    <source>
        <dbReference type="ARBA" id="ARBA00023004"/>
    </source>
</evidence>
<evidence type="ECO:0000313" key="10">
    <source>
        <dbReference type="Proteomes" id="UP000307164"/>
    </source>
</evidence>
<feature type="transmembrane region" description="Helical" evidence="6">
    <location>
        <begin position="113"/>
        <end position="135"/>
    </location>
</feature>
<gene>
    <name evidence="8" type="ORF">CWC19_08490</name>
    <name evidence="9" type="ORF">CWC20_17075</name>
</gene>
<organism evidence="8 11">
    <name type="scientific">Pseudoalteromonas aurantia</name>
    <dbReference type="NCBI Taxonomy" id="43654"/>
    <lineage>
        <taxon>Bacteria</taxon>
        <taxon>Pseudomonadati</taxon>
        <taxon>Pseudomonadota</taxon>
        <taxon>Gammaproteobacteria</taxon>
        <taxon>Alteromonadales</taxon>
        <taxon>Pseudoalteromonadaceae</taxon>
        <taxon>Pseudoalteromonas</taxon>
    </lineage>
</organism>
<feature type="transmembrane region" description="Helical" evidence="6">
    <location>
        <begin position="156"/>
        <end position="174"/>
    </location>
</feature>
<evidence type="ECO:0000256" key="3">
    <source>
        <dbReference type="ARBA" id="ARBA00022723"/>
    </source>
</evidence>
<dbReference type="Proteomes" id="UP000307164">
    <property type="component" value="Unassembled WGS sequence"/>
</dbReference>
<evidence type="ECO:0000313" key="8">
    <source>
        <dbReference type="EMBL" id="TMO68623.1"/>
    </source>
</evidence>
<accession>A0A5S3VA94</accession>
<keyword evidence="3" id="KW-0479">Metal-binding</keyword>
<keyword evidence="10" id="KW-1185">Reference proteome</keyword>
<dbReference type="EMBL" id="PNBX01000031">
    <property type="protein sequence ID" value="TMO68623.1"/>
    <property type="molecule type" value="Genomic_DNA"/>
</dbReference>
<dbReference type="InterPro" id="IPR019020">
    <property type="entry name" value="Cyt-c552/DMSO_Rdtase_haem-bd"/>
</dbReference>
<dbReference type="SMART" id="SM00887">
    <property type="entry name" value="EB_dh"/>
    <property type="match status" value="1"/>
</dbReference>
<dbReference type="AlphaFoldDB" id="A0A5S3VA94"/>
<dbReference type="Pfam" id="PF09459">
    <property type="entry name" value="EB_dh"/>
    <property type="match status" value="1"/>
</dbReference>
<keyword evidence="5" id="KW-0408">Iron</keyword>
<dbReference type="Gene3D" id="2.60.40.1190">
    <property type="match status" value="1"/>
</dbReference>
<dbReference type="CDD" id="cd09625">
    <property type="entry name" value="DOMON_like_cytochrome"/>
    <property type="match status" value="1"/>
</dbReference>
<dbReference type="GO" id="GO:0020037">
    <property type="term" value="F:heme binding"/>
    <property type="evidence" value="ECO:0007669"/>
    <property type="project" value="InterPro"/>
</dbReference>
<dbReference type="OrthoDB" id="5337932at2"/>
<reference evidence="10 11" key="2">
    <citation type="submission" date="2019-06" db="EMBL/GenBank/DDBJ databases">
        <title>Co-occurence of chitin degradation, pigmentation and bioactivity in marine Pseudoalteromonas.</title>
        <authorList>
            <person name="Sonnenschein E.C."/>
            <person name="Bech P.K."/>
        </authorList>
    </citation>
    <scope>NUCLEOTIDE SEQUENCE [LARGE SCALE GENOMIC DNA]</scope>
    <source>
        <strain evidence="11">S3790</strain>
        <strain evidence="9 10">S3895</strain>
    </source>
</reference>
<evidence type="ECO:0000259" key="7">
    <source>
        <dbReference type="SMART" id="SM00887"/>
    </source>
</evidence>
<protein>
    <recommendedName>
        <fullName evidence="7">Cytochrome c-552/DMSO reductase-like haem-binding domain-containing protein</fullName>
    </recommendedName>
</protein>
<evidence type="ECO:0000256" key="2">
    <source>
        <dbReference type="ARBA" id="ARBA00022617"/>
    </source>
</evidence>
<comment type="caution">
    <text evidence="8">The sequence shown here is derived from an EMBL/GenBank/DDBJ whole genome shotgun (WGS) entry which is preliminary data.</text>
</comment>
<dbReference type="GO" id="GO:0046872">
    <property type="term" value="F:metal ion binding"/>
    <property type="evidence" value="ECO:0007669"/>
    <property type="project" value="UniProtKB-KW"/>
</dbReference>
<keyword evidence="2" id="KW-0349">Heme</keyword>
<name>A0A5S3VA94_9GAMM</name>
<feature type="transmembrane region" description="Helical" evidence="6">
    <location>
        <begin position="7"/>
        <end position="28"/>
    </location>
</feature>
<dbReference type="EMBL" id="PNBW01000097">
    <property type="protein sequence ID" value="TMO71679.1"/>
    <property type="molecule type" value="Genomic_DNA"/>
</dbReference>
<evidence type="ECO:0000256" key="6">
    <source>
        <dbReference type="SAM" id="Phobius"/>
    </source>
</evidence>
<keyword evidence="6" id="KW-1133">Transmembrane helix</keyword>
<sequence length="499" mass="57197">MYRSTFLLLHLFIIITVFTSLFSGLRIATVTHDNFLLLSPILPEGRVHFWHMLSACTLTILSFSYLIYKKKNKSPPTGSKYHIFINQFGYFVFFASLITGWCVYFNLTQFNAHTIHLISALLIIVYLILHSWVYVIQYGKKLIKRLLFIPKRQFPWVCLLALLLATPLFFYLTLHNQTFLQVTSLKPQTLMEVDGLDTEEAWQNTPSIKVHTIGGANFIDGQTTVTIKALHNQHETFFLFKWQDPTHSLAHLPLEKTQDGWKVKENGFVNFDERKHYEDKFAVMLSHTCSSGADGTTHLGKKPLDNKPSNWHGKGYHASVDGNIRDLWHWKAVRTNDMVLADDNFIGPPAQPLHGQRRYSAGYLPDGKESGAYVMNWQWYSKKGVVPKRLPDTVTAPNQVVPWFGSSAYQSAKDNYPIGSQIPSVLYRSNRFEGDRADVRARGHWKDGIWTLELVRKNQTNSDHDVALQNGVCMWVSAFDHSQIAHTRHNAAIALRYSL</sequence>
<feature type="transmembrane region" description="Helical" evidence="6">
    <location>
        <begin position="88"/>
        <end position="107"/>
    </location>
</feature>
<reference evidence="8" key="3">
    <citation type="submission" date="2019-09" db="EMBL/GenBank/DDBJ databases">
        <title>Co-occurence of chitin degradation, pigmentation and bioactivity in marine Pseudoalteromonas.</title>
        <authorList>
            <person name="Sonnenschein E.C."/>
            <person name="Bech P.K."/>
        </authorList>
    </citation>
    <scope>NUCLEOTIDE SEQUENCE</scope>
    <source>
        <strain evidence="8">S3790</strain>
    </source>
</reference>